<organism evidence="1 2">
    <name type="scientific">Cadophora malorum</name>
    <dbReference type="NCBI Taxonomy" id="108018"/>
    <lineage>
        <taxon>Eukaryota</taxon>
        <taxon>Fungi</taxon>
        <taxon>Dikarya</taxon>
        <taxon>Ascomycota</taxon>
        <taxon>Pezizomycotina</taxon>
        <taxon>Leotiomycetes</taxon>
        <taxon>Helotiales</taxon>
        <taxon>Ploettnerulaceae</taxon>
        <taxon>Cadophora</taxon>
    </lineage>
</organism>
<reference evidence="1" key="1">
    <citation type="submission" date="2021-02" db="EMBL/GenBank/DDBJ databases">
        <title>Genome sequence Cadophora malorum strain M34.</title>
        <authorList>
            <person name="Stefanovic E."/>
            <person name="Vu D."/>
            <person name="Scully C."/>
            <person name="Dijksterhuis J."/>
            <person name="Roader J."/>
            <person name="Houbraken J."/>
        </authorList>
    </citation>
    <scope>NUCLEOTIDE SEQUENCE</scope>
    <source>
        <strain evidence="1">M34</strain>
    </source>
</reference>
<dbReference type="EMBL" id="JAFJYH010000085">
    <property type="protein sequence ID" value="KAG4420384.1"/>
    <property type="molecule type" value="Genomic_DNA"/>
</dbReference>
<dbReference type="Proteomes" id="UP000664132">
    <property type="component" value="Unassembled WGS sequence"/>
</dbReference>
<keyword evidence="2" id="KW-1185">Reference proteome</keyword>
<comment type="caution">
    <text evidence="1">The sequence shown here is derived from an EMBL/GenBank/DDBJ whole genome shotgun (WGS) entry which is preliminary data.</text>
</comment>
<evidence type="ECO:0000313" key="1">
    <source>
        <dbReference type="EMBL" id="KAG4420384.1"/>
    </source>
</evidence>
<evidence type="ECO:0000313" key="2">
    <source>
        <dbReference type="Proteomes" id="UP000664132"/>
    </source>
</evidence>
<protein>
    <submittedName>
        <fullName evidence="1">Uncharacterized protein</fullName>
    </submittedName>
</protein>
<gene>
    <name evidence="1" type="ORF">IFR04_006496</name>
</gene>
<accession>A0A8H7TIN7</accession>
<dbReference type="OrthoDB" id="3514819at2759"/>
<name>A0A8H7TIN7_9HELO</name>
<sequence>MPILDLDIDNAEFEEDLHNATQLRGTSNYLLWRYDIAEIFDYHFLNHYLTINDDSDSEDEDEELDPEVLSYISACIESTFHDDINFCVWQELGLDSRKLWKELDDRFSPKGKWAYIRCTVKLNRMQPWSYRDDDQYCRQEKLLVMQRKASGVQPTRDIEDMVRIVEDLPDYLEYLMLKWCVAEGEDLTAAKMCQQVMLAEERYTMPKEDINGGANQKLDLMEPRILGSDSPEAGGLDG</sequence>
<proteinExistence type="predicted"/>
<dbReference type="AlphaFoldDB" id="A0A8H7TIN7"/>